<evidence type="ECO:0000256" key="5">
    <source>
        <dbReference type="ARBA" id="ARBA00022597"/>
    </source>
</evidence>
<dbReference type="GO" id="GO:0015920">
    <property type="term" value="P:lipopolysaccharide transport"/>
    <property type="evidence" value="ECO:0007669"/>
    <property type="project" value="TreeGrafter"/>
</dbReference>
<evidence type="ECO:0000256" key="3">
    <source>
        <dbReference type="ARBA" id="ARBA00022448"/>
    </source>
</evidence>
<dbReference type="PROSITE" id="PS51012">
    <property type="entry name" value="ABC_TM2"/>
    <property type="match status" value="1"/>
</dbReference>
<keyword evidence="9 10" id="KW-0472">Membrane</keyword>
<dbReference type="PANTHER" id="PTHR30413">
    <property type="entry name" value="INNER MEMBRANE TRANSPORT PERMEASE"/>
    <property type="match status" value="1"/>
</dbReference>
<dbReference type="Pfam" id="PF01061">
    <property type="entry name" value="ABC2_membrane"/>
    <property type="match status" value="1"/>
</dbReference>
<evidence type="ECO:0000259" key="11">
    <source>
        <dbReference type="PROSITE" id="PS51012"/>
    </source>
</evidence>
<feature type="transmembrane region" description="Helical" evidence="10">
    <location>
        <begin position="181"/>
        <end position="199"/>
    </location>
</feature>
<evidence type="ECO:0000313" key="13">
    <source>
        <dbReference type="Proteomes" id="UP000547209"/>
    </source>
</evidence>
<dbReference type="InterPro" id="IPR047817">
    <property type="entry name" value="ABC2_TM_bact-type"/>
</dbReference>
<comment type="similarity">
    <text evidence="2 10">Belongs to the ABC-2 integral membrane protein family.</text>
</comment>
<dbReference type="EMBL" id="JACJVP010000010">
    <property type="protein sequence ID" value="MBB6670624.1"/>
    <property type="molecule type" value="Genomic_DNA"/>
</dbReference>
<dbReference type="InterPro" id="IPR013525">
    <property type="entry name" value="ABC2_TM"/>
</dbReference>
<keyword evidence="8 10" id="KW-1133">Transmembrane helix</keyword>
<dbReference type="PRINTS" id="PR00164">
    <property type="entry name" value="ABC2TRNSPORT"/>
</dbReference>
<evidence type="ECO:0000256" key="10">
    <source>
        <dbReference type="RuleBase" id="RU361157"/>
    </source>
</evidence>
<evidence type="ECO:0000256" key="7">
    <source>
        <dbReference type="ARBA" id="ARBA00022903"/>
    </source>
</evidence>
<dbReference type="AlphaFoldDB" id="A0A7X0RQX7"/>
<proteinExistence type="inferred from homology"/>
<comment type="subcellular location">
    <subcellularLocation>
        <location evidence="1 10">Cell membrane</location>
        <topology evidence="1 10">Multi-pass membrane protein</topology>
    </subcellularLocation>
</comment>
<feature type="transmembrane region" description="Helical" evidence="10">
    <location>
        <begin position="234"/>
        <end position="255"/>
    </location>
</feature>
<sequence>MLIRNLLLIKKNNGLIIQLVRREVASRYKGSFLGIIWSFITPLLMLLVYTFVFSLVFKSRWPGQSESQIEFALLIFSGMTMYNIFSEVVGKSSNLIPNNSNYVKKVVFPLAILPVVTLISTLIHAAISILILLCGLILFYNGIHLTVLLLPIVMLPMLLLTLGISWFVASIGVFFRDIGHLVNILLQVLMFLSPIFYPIESIPQSLRFLYYINPLSYTVEDARKVLVWGQTPNWVWIGTGSLIGLMIFILGYGWFQKTREGFSDVL</sequence>
<evidence type="ECO:0000256" key="1">
    <source>
        <dbReference type="ARBA" id="ARBA00004651"/>
    </source>
</evidence>
<keyword evidence="6 10" id="KW-0812">Transmembrane</keyword>
<keyword evidence="4 10" id="KW-1003">Cell membrane</keyword>
<dbReference type="RefSeq" id="WP_185142119.1">
    <property type="nucleotide sequence ID" value="NZ_JACJVP010000010.1"/>
</dbReference>
<evidence type="ECO:0000313" key="12">
    <source>
        <dbReference type="EMBL" id="MBB6670624.1"/>
    </source>
</evidence>
<feature type="transmembrane region" description="Helical" evidence="10">
    <location>
        <begin position="31"/>
        <end position="57"/>
    </location>
</feature>
<protein>
    <recommendedName>
        <fullName evidence="10">Transport permease protein</fullName>
    </recommendedName>
</protein>
<dbReference type="PIRSF" id="PIRSF006648">
    <property type="entry name" value="DrrB"/>
    <property type="match status" value="1"/>
</dbReference>
<dbReference type="InterPro" id="IPR000412">
    <property type="entry name" value="ABC_2_transport"/>
</dbReference>
<gene>
    <name evidence="12" type="ORF">H7C19_07970</name>
</gene>
<reference evidence="12 13" key="1">
    <citation type="submission" date="2020-08" db="EMBL/GenBank/DDBJ databases">
        <title>Cohnella phylogeny.</title>
        <authorList>
            <person name="Dunlap C."/>
        </authorList>
    </citation>
    <scope>NUCLEOTIDE SEQUENCE [LARGE SCALE GENOMIC DNA]</scope>
    <source>
        <strain evidence="12 13">DSM 28246</strain>
    </source>
</reference>
<accession>A0A7X0RQX7</accession>
<feature type="transmembrane region" description="Helical" evidence="10">
    <location>
        <begin position="106"/>
        <end position="139"/>
    </location>
</feature>
<keyword evidence="5" id="KW-0762">Sugar transport</keyword>
<evidence type="ECO:0000256" key="4">
    <source>
        <dbReference type="ARBA" id="ARBA00022475"/>
    </source>
</evidence>
<dbReference type="Proteomes" id="UP000547209">
    <property type="component" value="Unassembled WGS sequence"/>
</dbReference>
<evidence type="ECO:0000256" key="6">
    <source>
        <dbReference type="ARBA" id="ARBA00022692"/>
    </source>
</evidence>
<dbReference type="GO" id="GO:0140359">
    <property type="term" value="F:ABC-type transporter activity"/>
    <property type="evidence" value="ECO:0007669"/>
    <property type="project" value="InterPro"/>
</dbReference>
<evidence type="ECO:0000256" key="9">
    <source>
        <dbReference type="ARBA" id="ARBA00023136"/>
    </source>
</evidence>
<dbReference type="GO" id="GO:0043190">
    <property type="term" value="C:ATP-binding cassette (ABC) transporter complex"/>
    <property type="evidence" value="ECO:0007669"/>
    <property type="project" value="InterPro"/>
</dbReference>
<name>A0A7X0RQX7_9BACL</name>
<feature type="domain" description="ABC transmembrane type-2" evidence="11">
    <location>
        <begin position="33"/>
        <end position="258"/>
    </location>
</feature>
<keyword evidence="7" id="KW-0972">Capsule biogenesis/degradation</keyword>
<feature type="transmembrane region" description="Helical" evidence="10">
    <location>
        <begin position="69"/>
        <end position="85"/>
    </location>
</feature>
<comment type="caution">
    <text evidence="12">The sequence shown here is derived from an EMBL/GenBank/DDBJ whole genome shotgun (WGS) entry which is preliminary data.</text>
</comment>
<dbReference type="PANTHER" id="PTHR30413:SF10">
    <property type="entry name" value="CAPSULE POLYSACCHARIDE EXPORT INNER-MEMBRANE PROTEIN CTRC"/>
    <property type="match status" value="1"/>
</dbReference>
<keyword evidence="3 10" id="KW-0813">Transport</keyword>
<organism evidence="12 13">
    <name type="scientific">Cohnella nanjingensis</name>
    <dbReference type="NCBI Taxonomy" id="1387779"/>
    <lineage>
        <taxon>Bacteria</taxon>
        <taxon>Bacillati</taxon>
        <taxon>Bacillota</taxon>
        <taxon>Bacilli</taxon>
        <taxon>Bacillales</taxon>
        <taxon>Paenibacillaceae</taxon>
        <taxon>Cohnella</taxon>
    </lineage>
</organism>
<evidence type="ECO:0000256" key="8">
    <source>
        <dbReference type="ARBA" id="ARBA00022989"/>
    </source>
</evidence>
<evidence type="ECO:0000256" key="2">
    <source>
        <dbReference type="ARBA" id="ARBA00007783"/>
    </source>
</evidence>
<keyword evidence="13" id="KW-1185">Reference proteome</keyword>
<feature type="transmembrane region" description="Helical" evidence="10">
    <location>
        <begin position="145"/>
        <end position="169"/>
    </location>
</feature>